<organism evidence="2 3">
    <name type="scientific">Phyllosticta paracitricarpa</name>
    <dbReference type="NCBI Taxonomy" id="2016321"/>
    <lineage>
        <taxon>Eukaryota</taxon>
        <taxon>Fungi</taxon>
        <taxon>Dikarya</taxon>
        <taxon>Ascomycota</taxon>
        <taxon>Pezizomycotina</taxon>
        <taxon>Dothideomycetes</taxon>
        <taxon>Dothideomycetes incertae sedis</taxon>
        <taxon>Botryosphaeriales</taxon>
        <taxon>Phyllostictaceae</taxon>
        <taxon>Phyllosticta</taxon>
    </lineage>
</organism>
<feature type="compositionally biased region" description="Low complexity" evidence="1">
    <location>
        <begin position="457"/>
        <end position="490"/>
    </location>
</feature>
<sequence length="760" mass="86375">MQHHVAPPPNAQPALPVSGSGSDHSIVVKWKYELLPPVVPFRYPPGMRCTNLLRTIWLNFRNATYDYKASFGDIFEPGTQKDMKIVFMLERIRPSQIPGTTLAMRYGRKYPRAEWDRRNWYCLSYGQDMNAVATLTGPVARFLGPLGFKVDEVLVRVKDQAIFNQYSFKDGRGGNMVTANDIPNESILLLFKATHMTDPNRAYALAPTGPRFGWNWFALEWENFEANYTEDILRVRPLGTTRQVLDDQVLEDEEVEAHTMNVPERVIRQRQRRDARWHLRDELNRICDDRNCRMNPEQLVAILSYDEIGDTLTDRMKIWRYLWIKDLAVERSERRKAAVHLVCRKPWTFTKLFKFSVVPGVELPGQAKGENKARIDSASNPDDANAPAAVNDPVPAIPPPPPAPPAPASVPTTANPRFPRKPKILQNFNFSFKQRRWGIGRSPPYQTVADDEGPAGPQDQPLANQPAPLAQQGQQAQQYQQTEQAQQGQQPQIPALVDLFDYYGVTGGILDADPDAPPLPPPVVHPDPEQHPLVQVSTNDDLDREAEVANFREGYLEARKDLEDWYHNHADTKTDPDARWYLVPPYRPAAPDAETQEQEPYEHPALPLEPDDDNQPQDNPYDQQHEDALMFPEAAGGQAQDNNHAGQQYNHGVPGPVPPPTPPGEDEDAIMPAPAPPPPPPPPHDPIPVPQEALHPANEPPMRPLWYLTPYNHWDPYIRHWYWYEISDEYQDMTLEGLVGPQTVWVDQNRLLHLELQPPP</sequence>
<feature type="compositionally biased region" description="Low complexity" evidence="1">
    <location>
        <begin position="376"/>
        <end position="394"/>
    </location>
</feature>
<dbReference type="Proteomes" id="UP001367316">
    <property type="component" value="Unassembled WGS sequence"/>
</dbReference>
<feature type="region of interest" description="Disordered" evidence="1">
    <location>
        <begin position="436"/>
        <end position="490"/>
    </location>
</feature>
<reference evidence="2 3" key="1">
    <citation type="submission" date="2024-04" db="EMBL/GenBank/DDBJ databases">
        <title>Phyllosticta paracitricarpa is synonymous to the EU quarantine fungus P. citricarpa based on phylogenomic analyses.</title>
        <authorList>
            <consortium name="Lawrence Berkeley National Laboratory"/>
            <person name="Van ingen-buijs V.A."/>
            <person name="Van westerhoven A.C."/>
            <person name="Haridas S."/>
            <person name="Skiadas P."/>
            <person name="Martin F."/>
            <person name="Groenewald J.Z."/>
            <person name="Crous P.W."/>
            <person name="Seidl M.F."/>
        </authorList>
    </citation>
    <scope>NUCLEOTIDE SEQUENCE [LARGE SCALE GENOMIC DNA]</scope>
    <source>
        <strain evidence="2 3">CBS 141358</strain>
    </source>
</reference>
<protein>
    <submittedName>
        <fullName evidence="2">Uncharacterized protein</fullName>
    </submittedName>
</protein>
<feature type="region of interest" description="Disordered" evidence="1">
    <location>
        <begin position="571"/>
        <end position="623"/>
    </location>
</feature>
<evidence type="ECO:0000313" key="2">
    <source>
        <dbReference type="EMBL" id="KAK7606306.1"/>
    </source>
</evidence>
<gene>
    <name evidence="2" type="ORF">JOL62DRAFT_361307</name>
</gene>
<keyword evidence="3" id="KW-1185">Reference proteome</keyword>
<feature type="compositionally biased region" description="Pro residues" evidence="1">
    <location>
        <begin position="673"/>
        <end position="689"/>
    </location>
</feature>
<name>A0ABR1MTP5_9PEZI</name>
<comment type="caution">
    <text evidence="2">The sequence shown here is derived from an EMBL/GenBank/DDBJ whole genome shotgun (WGS) entry which is preliminary data.</text>
</comment>
<evidence type="ECO:0000256" key="1">
    <source>
        <dbReference type="SAM" id="MobiDB-lite"/>
    </source>
</evidence>
<feature type="region of interest" description="Disordered" evidence="1">
    <location>
        <begin position="365"/>
        <end position="423"/>
    </location>
</feature>
<feature type="compositionally biased region" description="Polar residues" evidence="1">
    <location>
        <begin position="639"/>
        <end position="650"/>
    </location>
</feature>
<feature type="region of interest" description="Disordered" evidence="1">
    <location>
        <begin position="637"/>
        <end position="696"/>
    </location>
</feature>
<evidence type="ECO:0000313" key="3">
    <source>
        <dbReference type="Proteomes" id="UP001367316"/>
    </source>
</evidence>
<feature type="compositionally biased region" description="Pro residues" evidence="1">
    <location>
        <begin position="395"/>
        <end position="408"/>
    </location>
</feature>
<accession>A0ABR1MTP5</accession>
<dbReference type="EMBL" id="JBBPBF010000051">
    <property type="protein sequence ID" value="KAK7606306.1"/>
    <property type="molecule type" value="Genomic_DNA"/>
</dbReference>
<proteinExistence type="predicted"/>